<dbReference type="InterPro" id="IPR017441">
    <property type="entry name" value="Protein_kinase_ATP_BS"/>
</dbReference>
<dbReference type="Gene3D" id="1.10.510.10">
    <property type="entry name" value="Transferase(Phosphotransferase) domain 1"/>
    <property type="match status" value="1"/>
</dbReference>
<keyword evidence="2 5" id="KW-0547">Nucleotide-binding</keyword>
<dbReference type="KEGG" id="rml:FF011L_00050"/>
<dbReference type="CDD" id="cd14014">
    <property type="entry name" value="STKc_PknB_like"/>
    <property type="match status" value="1"/>
</dbReference>
<keyword evidence="4 5" id="KW-0067">ATP-binding</keyword>
<dbReference type="RefSeq" id="WP_391560902.1">
    <property type="nucleotide sequence ID" value="NZ_CP036262.1"/>
</dbReference>
<keyword evidence="8" id="KW-1185">Reference proteome</keyword>
<evidence type="ECO:0000256" key="5">
    <source>
        <dbReference type="PROSITE-ProRule" id="PRU10141"/>
    </source>
</evidence>
<keyword evidence="3 7" id="KW-0418">Kinase</keyword>
<sequence length="291" mass="32596">MSHPRNDVEHMAAALKLFTSGKNDSSLKTIRVGTRLDKYRLLKRLGSGGFATVYAAMDELEHRRVAIKIPSDTFTDSYHCLEDVTREIRIMARLDHPNILRLKDARVIDGKLVMVFPMGEQSLADRICKRIARATALDYASQMIEAVAYAHENHVLHRDIKPENFILFPHNRICLTDFGLARLGKPLAAQSGSGTLGYVAPEQAMGKATFRSDVFSLGLVLYRLFAGVLPEYPFTPPLPEYTKLRRGLAAPFASLIRKCIEPVPSKRFRDGIALYNAFQQIPNPITLKVSS</sequence>
<proteinExistence type="predicted"/>
<dbReference type="GO" id="GO:0005524">
    <property type="term" value="F:ATP binding"/>
    <property type="evidence" value="ECO:0007669"/>
    <property type="project" value="UniProtKB-UniRule"/>
</dbReference>
<evidence type="ECO:0000313" key="8">
    <source>
        <dbReference type="Proteomes" id="UP000320672"/>
    </source>
</evidence>
<dbReference type="InterPro" id="IPR008271">
    <property type="entry name" value="Ser/Thr_kinase_AS"/>
</dbReference>
<evidence type="ECO:0000256" key="4">
    <source>
        <dbReference type="ARBA" id="ARBA00022840"/>
    </source>
</evidence>
<dbReference type="PROSITE" id="PS50011">
    <property type="entry name" value="PROTEIN_KINASE_DOM"/>
    <property type="match status" value="1"/>
</dbReference>
<dbReference type="PROSITE" id="PS00107">
    <property type="entry name" value="PROTEIN_KINASE_ATP"/>
    <property type="match status" value="1"/>
</dbReference>
<feature type="domain" description="Protein kinase" evidence="6">
    <location>
        <begin position="39"/>
        <end position="279"/>
    </location>
</feature>
<dbReference type="AlphaFoldDB" id="A0A517M8R5"/>
<evidence type="ECO:0000259" key="6">
    <source>
        <dbReference type="PROSITE" id="PS50011"/>
    </source>
</evidence>
<dbReference type="SUPFAM" id="SSF56112">
    <property type="entry name" value="Protein kinase-like (PK-like)"/>
    <property type="match status" value="1"/>
</dbReference>
<dbReference type="PROSITE" id="PS00108">
    <property type="entry name" value="PROTEIN_KINASE_ST"/>
    <property type="match status" value="1"/>
</dbReference>
<dbReference type="InterPro" id="IPR011009">
    <property type="entry name" value="Kinase-like_dom_sf"/>
</dbReference>
<evidence type="ECO:0000256" key="2">
    <source>
        <dbReference type="ARBA" id="ARBA00022741"/>
    </source>
</evidence>
<dbReference type="EMBL" id="CP036262">
    <property type="protein sequence ID" value="QDS91276.1"/>
    <property type="molecule type" value="Genomic_DNA"/>
</dbReference>
<dbReference type="SMART" id="SM00220">
    <property type="entry name" value="S_TKc"/>
    <property type="match status" value="1"/>
</dbReference>
<reference evidence="7 8" key="1">
    <citation type="submission" date="2019-02" db="EMBL/GenBank/DDBJ databases">
        <title>Deep-cultivation of Planctomycetes and their phenomic and genomic characterization uncovers novel biology.</title>
        <authorList>
            <person name="Wiegand S."/>
            <person name="Jogler M."/>
            <person name="Boedeker C."/>
            <person name="Pinto D."/>
            <person name="Vollmers J."/>
            <person name="Rivas-Marin E."/>
            <person name="Kohn T."/>
            <person name="Peeters S.H."/>
            <person name="Heuer A."/>
            <person name="Rast P."/>
            <person name="Oberbeckmann S."/>
            <person name="Bunk B."/>
            <person name="Jeske O."/>
            <person name="Meyerdierks A."/>
            <person name="Storesund J.E."/>
            <person name="Kallscheuer N."/>
            <person name="Luecker S."/>
            <person name="Lage O.M."/>
            <person name="Pohl T."/>
            <person name="Merkel B.J."/>
            <person name="Hornburger P."/>
            <person name="Mueller R.-W."/>
            <person name="Bruemmer F."/>
            <person name="Labrenz M."/>
            <person name="Spormann A.M."/>
            <person name="Op den Camp H."/>
            <person name="Overmann J."/>
            <person name="Amann R."/>
            <person name="Jetten M.S.M."/>
            <person name="Mascher T."/>
            <person name="Medema M.H."/>
            <person name="Devos D.P."/>
            <person name="Kaster A.-K."/>
            <person name="Ovreas L."/>
            <person name="Rohde M."/>
            <person name="Galperin M.Y."/>
            <person name="Jogler C."/>
        </authorList>
    </citation>
    <scope>NUCLEOTIDE SEQUENCE [LARGE SCALE GENOMIC DNA]</scope>
    <source>
        <strain evidence="7 8">FF011L</strain>
    </source>
</reference>
<accession>A0A517M8R5</accession>
<dbReference type="Proteomes" id="UP000320672">
    <property type="component" value="Chromosome"/>
</dbReference>
<dbReference type="PANTHER" id="PTHR43289:SF6">
    <property type="entry name" value="SERINE_THREONINE-PROTEIN KINASE NEKL-3"/>
    <property type="match status" value="1"/>
</dbReference>
<dbReference type="PANTHER" id="PTHR43289">
    <property type="entry name" value="MITOGEN-ACTIVATED PROTEIN KINASE KINASE KINASE 20-RELATED"/>
    <property type="match status" value="1"/>
</dbReference>
<feature type="binding site" evidence="5">
    <location>
        <position position="68"/>
    </location>
    <ligand>
        <name>ATP</name>
        <dbReference type="ChEBI" id="CHEBI:30616"/>
    </ligand>
</feature>
<protein>
    <submittedName>
        <fullName evidence="7">Serine/threonine-protein kinase PrkC</fullName>
        <ecNumber evidence="7">2.7.11.1</ecNumber>
    </submittedName>
</protein>
<dbReference type="Pfam" id="PF00069">
    <property type="entry name" value="Pkinase"/>
    <property type="match status" value="1"/>
</dbReference>
<evidence type="ECO:0000256" key="3">
    <source>
        <dbReference type="ARBA" id="ARBA00022777"/>
    </source>
</evidence>
<dbReference type="GO" id="GO:0004674">
    <property type="term" value="F:protein serine/threonine kinase activity"/>
    <property type="evidence" value="ECO:0007669"/>
    <property type="project" value="UniProtKB-EC"/>
</dbReference>
<dbReference type="EC" id="2.7.11.1" evidence="7"/>
<evidence type="ECO:0000313" key="7">
    <source>
        <dbReference type="EMBL" id="QDS91276.1"/>
    </source>
</evidence>
<evidence type="ECO:0000256" key="1">
    <source>
        <dbReference type="ARBA" id="ARBA00022679"/>
    </source>
</evidence>
<organism evidence="7 8">
    <name type="scientific">Roseimaritima multifibrata</name>
    <dbReference type="NCBI Taxonomy" id="1930274"/>
    <lineage>
        <taxon>Bacteria</taxon>
        <taxon>Pseudomonadati</taxon>
        <taxon>Planctomycetota</taxon>
        <taxon>Planctomycetia</taxon>
        <taxon>Pirellulales</taxon>
        <taxon>Pirellulaceae</taxon>
        <taxon>Roseimaritima</taxon>
    </lineage>
</organism>
<keyword evidence="1 7" id="KW-0808">Transferase</keyword>
<gene>
    <name evidence="7" type="primary">prkC_1</name>
    <name evidence="7" type="ORF">FF011L_00050</name>
</gene>
<name>A0A517M8R5_9BACT</name>
<dbReference type="InterPro" id="IPR000719">
    <property type="entry name" value="Prot_kinase_dom"/>
</dbReference>